<dbReference type="EMBL" id="JAIWYP010000008">
    <property type="protein sequence ID" value="KAH3786593.1"/>
    <property type="molecule type" value="Genomic_DNA"/>
</dbReference>
<evidence type="ECO:0000313" key="3">
    <source>
        <dbReference type="Proteomes" id="UP000828390"/>
    </source>
</evidence>
<accession>A0A9D4EVK9</accession>
<proteinExistence type="predicted"/>
<feature type="compositionally biased region" description="Polar residues" evidence="1">
    <location>
        <begin position="45"/>
        <end position="60"/>
    </location>
</feature>
<evidence type="ECO:0000313" key="2">
    <source>
        <dbReference type="EMBL" id="KAH3786593.1"/>
    </source>
</evidence>
<keyword evidence="3" id="KW-1185">Reference proteome</keyword>
<gene>
    <name evidence="2" type="ORF">DPMN_164700</name>
</gene>
<sequence length="91" mass="10537">MLFTLKQGRRSHVKVVHHDRLKPYTGNRFPDWCIQGHDLLKTPENKGNTSAEKVSSQTASKVKKYAIIPRKSLRQRNPVHRYQSKADNSLI</sequence>
<reference evidence="2" key="2">
    <citation type="submission" date="2020-11" db="EMBL/GenBank/DDBJ databases">
        <authorList>
            <person name="McCartney M.A."/>
            <person name="Auch B."/>
            <person name="Kono T."/>
            <person name="Mallez S."/>
            <person name="Becker A."/>
            <person name="Gohl D.M."/>
            <person name="Silverstein K.A.T."/>
            <person name="Koren S."/>
            <person name="Bechman K.B."/>
            <person name="Herman A."/>
            <person name="Abrahante J.E."/>
            <person name="Garbe J."/>
        </authorList>
    </citation>
    <scope>NUCLEOTIDE SEQUENCE</scope>
    <source>
        <strain evidence="2">Duluth1</strain>
        <tissue evidence="2">Whole animal</tissue>
    </source>
</reference>
<dbReference type="Proteomes" id="UP000828390">
    <property type="component" value="Unassembled WGS sequence"/>
</dbReference>
<comment type="caution">
    <text evidence="2">The sequence shown here is derived from an EMBL/GenBank/DDBJ whole genome shotgun (WGS) entry which is preliminary data.</text>
</comment>
<dbReference type="AlphaFoldDB" id="A0A9D4EVK9"/>
<name>A0A9D4EVK9_DREPO</name>
<protein>
    <submittedName>
        <fullName evidence="2">Uncharacterized protein</fullName>
    </submittedName>
</protein>
<feature type="region of interest" description="Disordered" evidence="1">
    <location>
        <begin position="44"/>
        <end position="91"/>
    </location>
</feature>
<organism evidence="2 3">
    <name type="scientific">Dreissena polymorpha</name>
    <name type="common">Zebra mussel</name>
    <name type="synonym">Mytilus polymorpha</name>
    <dbReference type="NCBI Taxonomy" id="45954"/>
    <lineage>
        <taxon>Eukaryota</taxon>
        <taxon>Metazoa</taxon>
        <taxon>Spiralia</taxon>
        <taxon>Lophotrochozoa</taxon>
        <taxon>Mollusca</taxon>
        <taxon>Bivalvia</taxon>
        <taxon>Autobranchia</taxon>
        <taxon>Heteroconchia</taxon>
        <taxon>Euheterodonta</taxon>
        <taxon>Imparidentia</taxon>
        <taxon>Neoheterodontei</taxon>
        <taxon>Myida</taxon>
        <taxon>Dreissenoidea</taxon>
        <taxon>Dreissenidae</taxon>
        <taxon>Dreissena</taxon>
    </lineage>
</organism>
<feature type="compositionally biased region" description="Basic residues" evidence="1">
    <location>
        <begin position="71"/>
        <end position="83"/>
    </location>
</feature>
<reference evidence="2" key="1">
    <citation type="journal article" date="2019" name="bioRxiv">
        <title>The Genome of the Zebra Mussel, Dreissena polymorpha: A Resource for Invasive Species Research.</title>
        <authorList>
            <person name="McCartney M.A."/>
            <person name="Auch B."/>
            <person name="Kono T."/>
            <person name="Mallez S."/>
            <person name="Zhang Y."/>
            <person name="Obille A."/>
            <person name="Becker A."/>
            <person name="Abrahante J.E."/>
            <person name="Garbe J."/>
            <person name="Badalamenti J.P."/>
            <person name="Herman A."/>
            <person name="Mangelson H."/>
            <person name="Liachko I."/>
            <person name="Sullivan S."/>
            <person name="Sone E.D."/>
            <person name="Koren S."/>
            <person name="Silverstein K.A.T."/>
            <person name="Beckman K.B."/>
            <person name="Gohl D.M."/>
        </authorList>
    </citation>
    <scope>NUCLEOTIDE SEQUENCE</scope>
    <source>
        <strain evidence="2">Duluth1</strain>
        <tissue evidence="2">Whole animal</tissue>
    </source>
</reference>
<evidence type="ECO:0000256" key="1">
    <source>
        <dbReference type="SAM" id="MobiDB-lite"/>
    </source>
</evidence>